<dbReference type="EMBL" id="QBKN01000023">
    <property type="protein sequence ID" value="PTX43921.1"/>
    <property type="molecule type" value="Genomic_DNA"/>
</dbReference>
<dbReference type="RefSeq" id="WP_107977889.1">
    <property type="nucleotide sequence ID" value="NZ_BMEZ01000023.1"/>
</dbReference>
<keyword evidence="5" id="KW-0548">Nucleotidyltransferase</keyword>
<keyword evidence="14" id="KW-0238">DNA-binding</keyword>
<dbReference type="InterPro" id="IPR014146">
    <property type="entry name" value="LigD_ligase_dom"/>
</dbReference>
<dbReference type="PANTHER" id="PTHR42705">
    <property type="entry name" value="BIFUNCTIONAL NON-HOMOLOGOUS END JOINING PROTEIN LIGD"/>
    <property type="match status" value="1"/>
</dbReference>
<dbReference type="GO" id="GO:0006281">
    <property type="term" value="P:DNA repair"/>
    <property type="evidence" value="ECO:0007669"/>
    <property type="project" value="UniProtKB-KW"/>
</dbReference>
<keyword evidence="8" id="KW-0547">Nucleotide-binding</keyword>
<dbReference type="EC" id="6.5.1.1" evidence="2"/>
<keyword evidence="4" id="KW-0808">Transferase</keyword>
<keyword evidence="6" id="KW-0540">Nuclease</keyword>
<evidence type="ECO:0000256" key="8">
    <source>
        <dbReference type="ARBA" id="ARBA00022741"/>
    </source>
</evidence>
<evidence type="ECO:0000256" key="3">
    <source>
        <dbReference type="ARBA" id="ARBA00022598"/>
    </source>
</evidence>
<keyword evidence="24" id="KW-1185">Reference proteome</keyword>
<dbReference type="CDD" id="cd07906">
    <property type="entry name" value="Adenylation_DNA_ligase_LigD_LigC"/>
    <property type="match status" value="1"/>
</dbReference>
<dbReference type="PANTHER" id="PTHR42705:SF2">
    <property type="entry name" value="BIFUNCTIONAL NON-HOMOLOGOUS END JOINING PROTEIN LIGD"/>
    <property type="match status" value="1"/>
</dbReference>
<evidence type="ECO:0000256" key="20">
    <source>
        <dbReference type="ARBA" id="ARBA00034003"/>
    </source>
</evidence>
<feature type="compositionally biased region" description="Basic and acidic residues" evidence="21">
    <location>
        <begin position="506"/>
        <end position="517"/>
    </location>
</feature>
<proteinExistence type="predicted"/>
<evidence type="ECO:0000256" key="13">
    <source>
        <dbReference type="ARBA" id="ARBA00022932"/>
    </source>
</evidence>
<dbReference type="OrthoDB" id="9802472at2"/>
<dbReference type="GO" id="GO:0003677">
    <property type="term" value="F:DNA binding"/>
    <property type="evidence" value="ECO:0007669"/>
    <property type="project" value="UniProtKB-KW"/>
</dbReference>
<evidence type="ECO:0000256" key="15">
    <source>
        <dbReference type="ARBA" id="ARBA00023172"/>
    </source>
</evidence>
<dbReference type="NCBIfam" id="TIGR02776">
    <property type="entry name" value="NHEJ_ligase_prk"/>
    <property type="match status" value="1"/>
</dbReference>
<dbReference type="PROSITE" id="PS50160">
    <property type="entry name" value="DNA_LIGASE_A3"/>
    <property type="match status" value="1"/>
</dbReference>
<dbReference type="InterPro" id="IPR012340">
    <property type="entry name" value="NA-bd_OB-fold"/>
</dbReference>
<keyword evidence="11" id="KW-0269">Exonuclease</keyword>
<evidence type="ECO:0000313" key="23">
    <source>
        <dbReference type="EMBL" id="PTX43921.1"/>
    </source>
</evidence>
<evidence type="ECO:0000256" key="11">
    <source>
        <dbReference type="ARBA" id="ARBA00022839"/>
    </source>
</evidence>
<evidence type="ECO:0000256" key="6">
    <source>
        <dbReference type="ARBA" id="ARBA00022722"/>
    </source>
</evidence>
<feature type="region of interest" description="Disordered" evidence="21">
    <location>
        <begin position="1"/>
        <end position="30"/>
    </location>
</feature>
<evidence type="ECO:0000313" key="24">
    <source>
        <dbReference type="Proteomes" id="UP000244069"/>
    </source>
</evidence>
<dbReference type="Proteomes" id="UP000244069">
    <property type="component" value="Unassembled WGS sequence"/>
</dbReference>
<dbReference type="GO" id="GO:0003887">
    <property type="term" value="F:DNA-directed DNA polymerase activity"/>
    <property type="evidence" value="ECO:0007669"/>
    <property type="project" value="UniProtKB-KW"/>
</dbReference>
<gene>
    <name evidence="23" type="ORF">C8N44_12319</name>
</gene>
<evidence type="ECO:0000256" key="12">
    <source>
        <dbReference type="ARBA" id="ARBA00022840"/>
    </source>
</evidence>
<dbReference type="NCBIfam" id="TIGR02777">
    <property type="entry name" value="LigD_PE_dom"/>
    <property type="match status" value="1"/>
</dbReference>
<dbReference type="Gene3D" id="2.40.50.140">
    <property type="entry name" value="Nucleic acid-binding proteins"/>
    <property type="match status" value="1"/>
</dbReference>
<comment type="caution">
    <text evidence="23">The sequence shown here is derived from an EMBL/GenBank/DDBJ whole genome shotgun (WGS) entry which is preliminary data.</text>
</comment>
<feature type="region of interest" description="Disordered" evidence="21">
    <location>
        <begin position="497"/>
        <end position="517"/>
    </location>
</feature>
<organism evidence="23 24">
    <name type="scientific">Allosediminivita pacifica</name>
    <dbReference type="NCBI Taxonomy" id="1267769"/>
    <lineage>
        <taxon>Bacteria</taxon>
        <taxon>Pseudomonadati</taxon>
        <taxon>Pseudomonadota</taxon>
        <taxon>Alphaproteobacteria</taxon>
        <taxon>Rhodobacterales</taxon>
        <taxon>Paracoccaceae</taxon>
        <taxon>Allosediminivita</taxon>
    </lineage>
</organism>
<keyword evidence="3 23" id="KW-0436">Ligase</keyword>
<evidence type="ECO:0000256" key="4">
    <source>
        <dbReference type="ARBA" id="ARBA00022679"/>
    </source>
</evidence>
<accession>A0A2T6AJD2</accession>
<feature type="compositionally biased region" description="Basic and acidic residues" evidence="21">
    <location>
        <begin position="1"/>
        <end position="22"/>
    </location>
</feature>
<keyword evidence="18" id="KW-0511">Multifunctional enzyme</keyword>
<comment type="catalytic activity">
    <reaction evidence="20">
        <text>ATP + (deoxyribonucleotide)n-3'-hydroxyl + 5'-phospho-(deoxyribonucleotide)m = (deoxyribonucleotide)n+m + AMP + diphosphate.</text>
        <dbReference type="EC" id="6.5.1.1"/>
    </reaction>
</comment>
<dbReference type="Gene3D" id="3.30.470.30">
    <property type="entry name" value="DNA ligase/mRNA capping enzyme"/>
    <property type="match status" value="1"/>
</dbReference>
<dbReference type="Pfam" id="PF13298">
    <property type="entry name" value="LigD_N"/>
    <property type="match status" value="1"/>
</dbReference>
<name>A0A2T6AJD2_9RHOB</name>
<evidence type="ECO:0000256" key="10">
    <source>
        <dbReference type="ARBA" id="ARBA00022801"/>
    </source>
</evidence>
<keyword evidence="12" id="KW-0067">ATP-binding</keyword>
<dbReference type="SUPFAM" id="SSF56091">
    <property type="entry name" value="DNA ligase/mRNA capping enzyme, catalytic domain"/>
    <property type="match status" value="1"/>
</dbReference>
<reference evidence="23 24" key="1">
    <citation type="submission" date="2018-04" db="EMBL/GenBank/DDBJ databases">
        <title>Genomic Encyclopedia of Archaeal and Bacterial Type Strains, Phase II (KMG-II): from individual species to whole genera.</title>
        <authorList>
            <person name="Goeker M."/>
        </authorList>
    </citation>
    <scope>NUCLEOTIDE SEQUENCE [LARGE SCALE GENOMIC DNA]</scope>
    <source>
        <strain evidence="23 24">DSM 29329</strain>
    </source>
</reference>
<dbReference type="GO" id="GO:0006310">
    <property type="term" value="P:DNA recombination"/>
    <property type="evidence" value="ECO:0007669"/>
    <property type="project" value="UniProtKB-KW"/>
</dbReference>
<dbReference type="InterPro" id="IPR014145">
    <property type="entry name" value="LigD_pol_dom"/>
</dbReference>
<evidence type="ECO:0000256" key="18">
    <source>
        <dbReference type="ARBA" id="ARBA00023268"/>
    </source>
</evidence>
<dbReference type="GO" id="GO:0046872">
    <property type="term" value="F:metal ion binding"/>
    <property type="evidence" value="ECO:0007669"/>
    <property type="project" value="UniProtKB-KW"/>
</dbReference>
<dbReference type="InterPro" id="IPR012310">
    <property type="entry name" value="DNA_ligase_ATP-dep_cent"/>
</dbReference>
<evidence type="ECO:0000256" key="19">
    <source>
        <dbReference type="ARBA" id="ARBA00029943"/>
    </source>
</evidence>
<dbReference type="SUPFAM" id="SSF50249">
    <property type="entry name" value="Nucleic acid-binding proteins"/>
    <property type="match status" value="1"/>
</dbReference>
<dbReference type="Gene3D" id="3.90.920.10">
    <property type="entry name" value="DNA primase, PRIM domain"/>
    <property type="match status" value="1"/>
</dbReference>
<dbReference type="Gene3D" id="3.30.1490.70">
    <property type="match status" value="1"/>
</dbReference>
<keyword evidence="16" id="KW-0234">DNA repair</keyword>
<evidence type="ECO:0000256" key="2">
    <source>
        <dbReference type="ARBA" id="ARBA00012727"/>
    </source>
</evidence>
<keyword evidence="9" id="KW-0227">DNA damage</keyword>
<sequence>MSDRLKDYNARRDFSKTSEPRGKAARKKRNGRWFSIQKHDASSLHYDLRLEHDGVLMSWAIPKGPSPKTGDKRLAQRTEDHPLDYGDFEGTIPEKEYGGGTVMLWDKGSWEPRGDVDEMLQEGNLKFDVDGDRMQGGWALVRFRKGGEGAWLLIKEKDDAAEGSSDALTGSYETSVETGRLMTEIAESEEPKKDASDRRLRAPKFRKPQLATLVDEVPEGDDWLHETKFDGYRALAAIGKGGVSLWTRNGKDWTDKFAALHGAFDQLPCDSALLDGEVMAAKIRGSAFSSLQRALSEGGDLVFFCFDILELDGEDLTGSTQDDRRARLEALFEDLPEDSPLRLTDQARGGGQELFDAACKAGAEGIVSKKADATYKGTRTRAWRKVKCSKRQEFVVGGFTPSGKDRAFASLLVGEYGADGLRYRGRVGTGYSEDDLAMLSKGFRTRKTAPFEDVPNSIARDAGWVTPDTVIEVEFTELTEDGHIRHGAYLGIREDKAPDDVSFEAPKPDSEEKMDEDVKSVAGLRISSPDREVFPGSGCTKLDVASHYERVGDRLVEIAGHRPLSLLRAPQGIDGESFFQKHASKGFPEELQRIEIEEKDGAAAEYMYATRPEAFVAAAQMGTIEFHMWGSRTDRLERPDRLVFDLDPDAGLGWDDVRSAAFDLRDRLADLGLEAGAMVTGGKGVHLWLPLHRSHDWDLVKTFSKTVAHLLAELEPKRFTANMSKDKRKGRIFVDWLRNERGATAVAPYSLRAREGGPVAVPVQWDELKVLDAANMFDMGAVKERLEEPCPYIGHAEKLQRITSDVHERLAHWKD</sequence>
<protein>
    <recommendedName>
        <fullName evidence="2">DNA ligase (ATP)</fullName>
        <ecNumber evidence="2">6.5.1.1</ecNumber>
    </recommendedName>
    <alternativeName>
        <fullName evidence="19">NHEJ DNA polymerase</fullName>
    </alternativeName>
</protein>
<dbReference type="Pfam" id="PF04679">
    <property type="entry name" value="DNA_ligase_A_C"/>
    <property type="match status" value="1"/>
</dbReference>
<keyword evidence="7" id="KW-0479">Metal-binding</keyword>
<dbReference type="InterPro" id="IPR014144">
    <property type="entry name" value="LigD_PE_domain"/>
</dbReference>
<dbReference type="InterPro" id="IPR052171">
    <property type="entry name" value="NHEJ_LigD"/>
</dbReference>
<evidence type="ECO:0000256" key="14">
    <source>
        <dbReference type="ARBA" id="ARBA00023125"/>
    </source>
</evidence>
<dbReference type="GO" id="GO:0005524">
    <property type="term" value="F:ATP binding"/>
    <property type="evidence" value="ECO:0007669"/>
    <property type="project" value="UniProtKB-KW"/>
</dbReference>
<evidence type="ECO:0000256" key="7">
    <source>
        <dbReference type="ARBA" id="ARBA00022723"/>
    </source>
</evidence>
<dbReference type="Pfam" id="PF21686">
    <property type="entry name" value="LigD_Prim-Pol"/>
    <property type="match status" value="1"/>
</dbReference>
<keyword evidence="10" id="KW-0378">Hydrolase</keyword>
<keyword evidence="15" id="KW-0233">DNA recombination</keyword>
<dbReference type="InterPro" id="IPR014143">
    <property type="entry name" value="NHEJ_ligase_prk"/>
</dbReference>
<dbReference type="CDD" id="cd04862">
    <property type="entry name" value="PaeLigD_Pol_like"/>
    <property type="match status" value="1"/>
</dbReference>
<evidence type="ECO:0000256" key="1">
    <source>
        <dbReference type="ARBA" id="ARBA00001936"/>
    </source>
</evidence>
<feature type="domain" description="ATP-dependent DNA ligase family profile" evidence="22">
    <location>
        <begin position="294"/>
        <end position="432"/>
    </location>
</feature>
<dbReference type="GO" id="GO:0004527">
    <property type="term" value="F:exonuclease activity"/>
    <property type="evidence" value="ECO:0007669"/>
    <property type="project" value="UniProtKB-KW"/>
</dbReference>
<evidence type="ECO:0000256" key="17">
    <source>
        <dbReference type="ARBA" id="ARBA00023211"/>
    </source>
</evidence>
<keyword evidence="17" id="KW-0464">Manganese</keyword>
<dbReference type="NCBIfam" id="TIGR02779">
    <property type="entry name" value="NHEJ_ligase_lig"/>
    <property type="match status" value="1"/>
</dbReference>
<dbReference type="NCBIfam" id="TIGR02778">
    <property type="entry name" value="ligD_pol"/>
    <property type="match status" value="1"/>
</dbReference>
<dbReference type="AlphaFoldDB" id="A0A2T6AJD2"/>
<dbReference type="Pfam" id="PF01068">
    <property type="entry name" value="DNA_ligase_A_M"/>
    <property type="match status" value="1"/>
</dbReference>
<evidence type="ECO:0000256" key="16">
    <source>
        <dbReference type="ARBA" id="ARBA00023204"/>
    </source>
</evidence>
<dbReference type="GO" id="GO:0003910">
    <property type="term" value="F:DNA ligase (ATP) activity"/>
    <property type="evidence" value="ECO:0007669"/>
    <property type="project" value="UniProtKB-EC"/>
</dbReference>
<evidence type="ECO:0000256" key="21">
    <source>
        <dbReference type="SAM" id="MobiDB-lite"/>
    </source>
</evidence>
<keyword evidence="13" id="KW-0239">DNA-directed DNA polymerase</keyword>
<dbReference type="CDD" id="cd07971">
    <property type="entry name" value="OBF_DNA_ligase_LigD"/>
    <property type="match status" value="1"/>
</dbReference>
<dbReference type="InterPro" id="IPR033651">
    <property type="entry name" value="PaeLigD_Pol-like"/>
</dbReference>
<evidence type="ECO:0000256" key="5">
    <source>
        <dbReference type="ARBA" id="ARBA00022695"/>
    </source>
</evidence>
<dbReference type="InterPro" id="IPR012309">
    <property type="entry name" value="DNA_ligase_ATP-dep_C"/>
</dbReference>
<comment type="cofactor">
    <cofactor evidence="1">
        <name>Mn(2+)</name>
        <dbReference type="ChEBI" id="CHEBI:29035"/>
    </cofactor>
</comment>
<evidence type="ECO:0000256" key="9">
    <source>
        <dbReference type="ARBA" id="ARBA00022763"/>
    </source>
</evidence>
<evidence type="ECO:0000259" key="22">
    <source>
        <dbReference type="PROSITE" id="PS50160"/>
    </source>
</evidence>